<dbReference type="NCBIfam" id="TIGR01981">
    <property type="entry name" value="sufD"/>
    <property type="match status" value="1"/>
</dbReference>
<reference evidence="2" key="2">
    <citation type="submission" date="2022-10" db="EMBL/GenBank/DDBJ databases">
        <authorList>
            <person name="Trinh H.N."/>
        </authorList>
    </citation>
    <scope>NUCLEOTIDE SEQUENCE</scope>
    <source>
        <strain evidence="2">RN2-1</strain>
    </source>
</reference>
<sequence>MNAVAQPSALQVRAQDFLARYEGLKDRLPGDAAVRTAAAAAFARTGLPGPREEAWRYTSLRPLAEIGFREPLGPLADCAALLAGLPAIEGPRLVFVDGRFRADLSAVPSHVTVRTGTPAFGTLARLDEKLVTLNTMLAEDGATIDVAEGIDAGTLLLISLGSGSHSHPVAFHPRHALHLSPGASMTLIEIAMGAGTYLHNPVTSITVDAAATLTHLRIQNESPDAFHLSTVYADVGARGTYDSFALTLGGRLARMEVHAHLHGEKAAAHLNAAQLLGGNQHADFTTVVAHDAPATASRQTVKNVLTGHARGVFQGKIEVARVAQKTDGYQMNQALLLSPDAEIDSKPQLEIYADDVKCSHGATVGDLDPDQLFYLRSRGVAQAEARSILVRAFLSEALDPIVHEEARAAMETAITAWWERQSV</sequence>
<name>A0AA41YQJ9_9PROT</name>
<dbReference type="PANTHER" id="PTHR43575">
    <property type="entry name" value="PROTEIN ABCI7, CHLOROPLASTIC"/>
    <property type="match status" value="1"/>
</dbReference>
<keyword evidence="3" id="KW-1185">Reference proteome</keyword>
<dbReference type="Proteomes" id="UP001165679">
    <property type="component" value="Unassembled WGS sequence"/>
</dbReference>
<reference evidence="2" key="1">
    <citation type="submission" date="2022-09" db="EMBL/GenBank/DDBJ databases">
        <title>Rhodovastum sp. nov. RN2-1 isolated from soil in Seongnam, South Korea.</title>
        <authorList>
            <person name="Le N.T."/>
        </authorList>
    </citation>
    <scope>NUCLEOTIDE SEQUENCE</scope>
    <source>
        <strain evidence="2">RN2-1</strain>
    </source>
</reference>
<dbReference type="PANTHER" id="PTHR43575:SF1">
    <property type="entry name" value="PROTEIN ABCI7, CHLOROPLASTIC"/>
    <property type="match status" value="1"/>
</dbReference>
<comment type="caution">
    <text evidence="2">The sequence shown here is derived from an EMBL/GenBank/DDBJ whole genome shotgun (WGS) entry which is preliminary data.</text>
</comment>
<dbReference type="InterPro" id="IPR037284">
    <property type="entry name" value="SUF_FeS_clus_asmbl_SufBD_sf"/>
</dbReference>
<organism evidence="2 3">
    <name type="scientific">Limobrevibacterium gyesilva</name>
    <dbReference type="NCBI Taxonomy" id="2991712"/>
    <lineage>
        <taxon>Bacteria</taxon>
        <taxon>Pseudomonadati</taxon>
        <taxon>Pseudomonadota</taxon>
        <taxon>Alphaproteobacteria</taxon>
        <taxon>Acetobacterales</taxon>
        <taxon>Acetobacteraceae</taxon>
        <taxon>Limobrevibacterium</taxon>
    </lineage>
</organism>
<feature type="domain" description="SUF system FeS cluster assembly SufBD core" evidence="1">
    <location>
        <begin position="169"/>
        <end position="393"/>
    </location>
</feature>
<dbReference type="SUPFAM" id="SSF101960">
    <property type="entry name" value="Stabilizer of iron transporter SufD"/>
    <property type="match status" value="1"/>
</dbReference>
<proteinExistence type="predicted"/>
<dbReference type="Pfam" id="PF01458">
    <property type="entry name" value="SUFBD_core"/>
    <property type="match status" value="1"/>
</dbReference>
<evidence type="ECO:0000313" key="3">
    <source>
        <dbReference type="Proteomes" id="UP001165679"/>
    </source>
</evidence>
<evidence type="ECO:0000313" key="2">
    <source>
        <dbReference type="EMBL" id="MCW3476458.1"/>
    </source>
</evidence>
<dbReference type="InterPro" id="IPR000825">
    <property type="entry name" value="SUF_FeS_clus_asmbl_SufBD_core"/>
</dbReference>
<accession>A0AA41YQJ9</accession>
<dbReference type="GO" id="GO:0016226">
    <property type="term" value="P:iron-sulfur cluster assembly"/>
    <property type="evidence" value="ECO:0007669"/>
    <property type="project" value="InterPro"/>
</dbReference>
<dbReference type="AlphaFoldDB" id="A0AA41YQJ9"/>
<protein>
    <submittedName>
        <fullName evidence="2">Fe-S cluster assembly protein SufD</fullName>
    </submittedName>
</protein>
<dbReference type="EMBL" id="JAPDNT010000019">
    <property type="protein sequence ID" value="MCW3476458.1"/>
    <property type="molecule type" value="Genomic_DNA"/>
</dbReference>
<gene>
    <name evidence="2" type="primary">sufD</name>
    <name evidence="2" type="ORF">OL599_17995</name>
</gene>
<evidence type="ECO:0000259" key="1">
    <source>
        <dbReference type="Pfam" id="PF01458"/>
    </source>
</evidence>
<dbReference type="InterPro" id="IPR055346">
    <property type="entry name" value="Fe-S_cluster_assembly_SufBD"/>
</dbReference>
<dbReference type="InterPro" id="IPR011542">
    <property type="entry name" value="SUF_FeS_clus_asmbl_SufD"/>
</dbReference>
<dbReference type="RefSeq" id="WP_264715250.1">
    <property type="nucleotide sequence ID" value="NZ_JAPDNT010000019.1"/>
</dbReference>